<reference evidence="4 5" key="1">
    <citation type="submission" date="2019-03" db="EMBL/GenBank/DDBJ databases">
        <title>Genomic Encyclopedia of Type Strains, Phase IV (KMG-IV): sequencing the most valuable type-strain genomes for metagenomic binning, comparative biology and taxonomic classification.</title>
        <authorList>
            <person name="Goeker M."/>
        </authorList>
    </citation>
    <scope>NUCLEOTIDE SEQUENCE [LARGE SCALE GENOMIC DNA]</scope>
    <source>
        <strain evidence="4 5">DSM 104836</strain>
    </source>
</reference>
<feature type="compositionally biased region" description="Polar residues" evidence="2">
    <location>
        <begin position="14"/>
        <end position="35"/>
    </location>
</feature>
<dbReference type="GO" id="GO:0004713">
    <property type="term" value="F:protein tyrosine kinase activity"/>
    <property type="evidence" value="ECO:0007669"/>
    <property type="project" value="TreeGrafter"/>
</dbReference>
<evidence type="ECO:0000256" key="3">
    <source>
        <dbReference type="SAM" id="Phobius"/>
    </source>
</evidence>
<feature type="compositionally biased region" description="Basic residues" evidence="2">
    <location>
        <begin position="128"/>
        <end position="137"/>
    </location>
</feature>
<accession>A0A4R3JJ29</accession>
<keyword evidence="3" id="KW-0472">Membrane</keyword>
<evidence type="ECO:0000256" key="2">
    <source>
        <dbReference type="SAM" id="MobiDB-lite"/>
    </source>
</evidence>
<sequence>MLSFAVLQPACEGVNQSGLPSHGQPVSSELTISKTSSQSAAAPSDAPEATLPNAPQSADPALQAVRSSDVAKPDGPQPAKGRPTNAAKLKRRKAAIRAAKSQSDARAEESSTTTPDSETEETSEKPKATKKSTKKKSDKAGVIAAPPTVADASVKKRHLGLIVAFFLMVVTPLMLAAYYLFAIAEDQYTSTVGFSVRSEDVNSSLDLISGLSSLSGTSSSDTDILYEFIQSQDLVQRIDEKLDLRSIYSKPDFDPIFAFDETGSIEDLLDYWKRMVRIFYDSGTGLIELRVHAFDPQDAQMIAREIFAESSAMINELSAIAREDATRYAGEELEKAVERLKVARQALTGFRSETQLVDPSADIQGQMGLLNSLEAQLAEAIIEMNLLRETTRAADPRIEQSERRIAVIEQLIEKERTKFGVGAGAASGGQDYSTLVGEYERLVVDREFAENAYVSALSAFDAAQAEARRQSRYLAAYTRPTLAESSGYPQRWLLTLLTSVFALLTWAIVVLIYYSVRDRR</sequence>
<evidence type="ECO:0000313" key="5">
    <source>
        <dbReference type="Proteomes" id="UP000295696"/>
    </source>
</evidence>
<dbReference type="PANTHER" id="PTHR32309:SF13">
    <property type="entry name" value="FERRIC ENTEROBACTIN TRANSPORT PROTEIN FEPE"/>
    <property type="match status" value="1"/>
</dbReference>
<gene>
    <name evidence="4" type="ORF">EDD52_10492</name>
</gene>
<dbReference type="AlphaFoldDB" id="A0A4R3JJ29"/>
<name>A0A4R3JJ29_9RHOB</name>
<dbReference type="GO" id="GO:0005886">
    <property type="term" value="C:plasma membrane"/>
    <property type="evidence" value="ECO:0007669"/>
    <property type="project" value="TreeGrafter"/>
</dbReference>
<protein>
    <submittedName>
        <fullName evidence="4">Capsular polysaccharide transport system permease protein</fullName>
    </submittedName>
</protein>
<comment type="caution">
    <text evidence="4">The sequence shown here is derived from an EMBL/GenBank/DDBJ whole genome shotgun (WGS) entry which is preliminary data.</text>
</comment>
<feature type="compositionally biased region" description="Low complexity" evidence="2">
    <location>
        <begin position="36"/>
        <end position="49"/>
    </location>
</feature>
<feature type="transmembrane region" description="Helical" evidence="3">
    <location>
        <begin position="159"/>
        <end position="181"/>
    </location>
</feature>
<dbReference type="Proteomes" id="UP000295696">
    <property type="component" value="Unassembled WGS sequence"/>
</dbReference>
<keyword evidence="5" id="KW-1185">Reference proteome</keyword>
<dbReference type="InterPro" id="IPR050445">
    <property type="entry name" value="Bact_polysacc_biosynth/exp"/>
</dbReference>
<feature type="region of interest" description="Disordered" evidence="2">
    <location>
        <begin position="13"/>
        <end position="142"/>
    </location>
</feature>
<feature type="transmembrane region" description="Helical" evidence="3">
    <location>
        <begin position="492"/>
        <end position="514"/>
    </location>
</feature>
<evidence type="ECO:0000313" key="4">
    <source>
        <dbReference type="EMBL" id="TCS65306.1"/>
    </source>
</evidence>
<proteinExistence type="predicted"/>
<feature type="coiled-coil region" evidence="1">
    <location>
        <begin position="370"/>
        <end position="418"/>
    </location>
</feature>
<keyword evidence="3" id="KW-1133">Transmembrane helix</keyword>
<organism evidence="4 5">
    <name type="scientific">Primorskyibacter sedentarius</name>
    <dbReference type="NCBI Taxonomy" id="745311"/>
    <lineage>
        <taxon>Bacteria</taxon>
        <taxon>Pseudomonadati</taxon>
        <taxon>Pseudomonadota</taxon>
        <taxon>Alphaproteobacteria</taxon>
        <taxon>Rhodobacterales</taxon>
        <taxon>Roseobacteraceae</taxon>
        <taxon>Primorskyibacter</taxon>
    </lineage>
</organism>
<dbReference type="PANTHER" id="PTHR32309">
    <property type="entry name" value="TYROSINE-PROTEIN KINASE"/>
    <property type="match status" value="1"/>
</dbReference>
<keyword evidence="1" id="KW-0175">Coiled coil</keyword>
<evidence type="ECO:0000256" key="1">
    <source>
        <dbReference type="SAM" id="Coils"/>
    </source>
</evidence>
<dbReference type="EMBL" id="SLZU01000004">
    <property type="protein sequence ID" value="TCS65306.1"/>
    <property type="molecule type" value="Genomic_DNA"/>
</dbReference>
<keyword evidence="3" id="KW-0812">Transmembrane</keyword>